<keyword evidence="4" id="KW-0408">Iron</keyword>
<evidence type="ECO:0000256" key="3">
    <source>
        <dbReference type="ARBA" id="ARBA00023002"/>
    </source>
</evidence>
<sequence length="375" mass="41990">MWAKHAQGTVIRQAQGAWPQGTYEEHHARDGFAGDCSQLYRAHPTTEWTRVEGPIRPRGILTDDLPAEDDADERAQPTTLLECADMRLSISRRRRPAPYLFRNADGDTVILVQRGSGLLVCDYGTLEYGPLEYLVIPKGTNYRLIPHTTDNLSYVVETTAAVGVPDRGLLGHFLPFDIGVLDVPRLDALRAHGSGLDGPEWEIVVKRGERLSSIFHPFDPLDVEGWQGSVTPYRLRLRDIRPVTSERMDVPPITHATFAAEGVWFCTMAPRIWQNDPEAAHVQPYHRNVDYDEIIINLGSPEGDGVPGRPIGLMTVTPGGMNHGPGAAMLRHPMERMPFYLLNIDTRQALRPTSAFEQAEIPDFYERQRFSGPGR</sequence>
<dbReference type="InterPro" id="IPR046452">
    <property type="entry name" value="HgmA_N"/>
</dbReference>
<evidence type="ECO:0000256" key="4">
    <source>
        <dbReference type="ARBA" id="ARBA00023004"/>
    </source>
</evidence>
<keyword evidence="1" id="KW-0479">Metal-binding</keyword>
<evidence type="ECO:0000313" key="8">
    <source>
        <dbReference type="Proteomes" id="UP001596074"/>
    </source>
</evidence>
<proteinExistence type="predicted"/>
<dbReference type="PANTHER" id="PTHR11056:SF0">
    <property type="entry name" value="HOMOGENTISATE 1,2-DIOXYGENASE"/>
    <property type="match status" value="1"/>
</dbReference>
<evidence type="ECO:0000256" key="1">
    <source>
        <dbReference type="ARBA" id="ARBA00022723"/>
    </source>
</evidence>
<dbReference type="InterPro" id="IPR005708">
    <property type="entry name" value="Homogentis_dOase"/>
</dbReference>
<dbReference type="SUPFAM" id="SSF51182">
    <property type="entry name" value="RmlC-like cupins"/>
    <property type="match status" value="1"/>
</dbReference>
<dbReference type="PANTHER" id="PTHR11056">
    <property type="entry name" value="HOMOGENTISATE 1,2-DIOXYGENASE"/>
    <property type="match status" value="1"/>
</dbReference>
<reference evidence="8" key="1">
    <citation type="journal article" date="2019" name="Int. J. Syst. Evol. Microbiol.">
        <title>The Global Catalogue of Microorganisms (GCM) 10K type strain sequencing project: providing services to taxonomists for standard genome sequencing and annotation.</title>
        <authorList>
            <consortium name="The Broad Institute Genomics Platform"/>
            <consortium name="The Broad Institute Genome Sequencing Center for Infectious Disease"/>
            <person name="Wu L."/>
            <person name="Ma J."/>
        </authorList>
    </citation>
    <scope>NUCLEOTIDE SEQUENCE [LARGE SCALE GENOMIC DNA]</scope>
    <source>
        <strain evidence="8">KCTC 42087</strain>
    </source>
</reference>
<evidence type="ECO:0000256" key="2">
    <source>
        <dbReference type="ARBA" id="ARBA00022964"/>
    </source>
</evidence>
<feature type="region of interest" description="Disordered" evidence="5">
    <location>
        <begin position="51"/>
        <end position="73"/>
    </location>
</feature>
<accession>A0ABW0ZX12</accession>
<dbReference type="Proteomes" id="UP001596074">
    <property type="component" value="Unassembled WGS sequence"/>
</dbReference>
<organism evidence="7 8">
    <name type="scientific">Actinomadura rugatobispora</name>
    <dbReference type="NCBI Taxonomy" id="1994"/>
    <lineage>
        <taxon>Bacteria</taxon>
        <taxon>Bacillati</taxon>
        <taxon>Actinomycetota</taxon>
        <taxon>Actinomycetes</taxon>
        <taxon>Streptosporangiales</taxon>
        <taxon>Thermomonosporaceae</taxon>
        <taxon>Actinomadura</taxon>
    </lineage>
</organism>
<evidence type="ECO:0000256" key="5">
    <source>
        <dbReference type="SAM" id="MobiDB-lite"/>
    </source>
</evidence>
<dbReference type="Pfam" id="PF20510">
    <property type="entry name" value="HgmA_N"/>
    <property type="match status" value="1"/>
</dbReference>
<keyword evidence="8" id="KW-1185">Reference proteome</keyword>
<comment type="caution">
    <text evidence="7">The sequence shown here is derived from an EMBL/GenBank/DDBJ whole genome shotgun (WGS) entry which is preliminary data.</text>
</comment>
<evidence type="ECO:0000259" key="6">
    <source>
        <dbReference type="Pfam" id="PF20510"/>
    </source>
</evidence>
<dbReference type="EMBL" id="JBHSON010000007">
    <property type="protein sequence ID" value="MFC5745355.1"/>
    <property type="molecule type" value="Genomic_DNA"/>
</dbReference>
<protein>
    <submittedName>
        <fullName evidence="7">Homogentisate 1,2-dioxygenase</fullName>
    </submittedName>
</protein>
<dbReference type="InterPro" id="IPR011051">
    <property type="entry name" value="RmlC_Cupin_sf"/>
</dbReference>
<evidence type="ECO:0000313" key="7">
    <source>
        <dbReference type="EMBL" id="MFC5745355.1"/>
    </source>
</evidence>
<keyword evidence="3" id="KW-0560">Oxidoreductase</keyword>
<keyword evidence="2" id="KW-0223">Dioxygenase</keyword>
<feature type="domain" description="Homogentisate 1,2-dioxygenase N-terminal" evidence="6">
    <location>
        <begin position="100"/>
        <end position="235"/>
    </location>
</feature>
<gene>
    <name evidence="7" type="ORF">ACFPZN_07045</name>
</gene>
<name>A0ABW0ZX12_9ACTN</name>
<dbReference type="RefSeq" id="WP_378280978.1">
    <property type="nucleotide sequence ID" value="NZ_JBHSON010000007.1"/>
</dbReference>